<dbReference type="FunFam" id="3.30.428.10:FF:000005">
    <property type="entry name" value="Histidine triad nucleotide-binding protein 1"/>
    <property type="match status" value="1"/>
</dbReference>
<dbReference type="SUPFAM" id="SSF54197">
    <property type="entry name" value="HIT-like"/>
    <property type="match status" value="1"/>
</dbReference>
<evidence type="ECO:0000256" key="2">
    <source>
        <dbReference type="PIRSR" id="PIRSR601310-3"/>
    </source>
</evidence>
<dbReference type="CDD" id="cd01276">
    <property type="entry name" value="PKCI_related"/>
    <property type="match status" value="1"/>
</dbReference>
<feature type="short sequence motif" description="Histidine triad motif" evidence="2 3">
    <location>
        <begin position="149"/>
        <end position="153"/>
    </location>
</feature>
<name>A0A2S2QTN2_9HEMI</name>
<protein>
    <submittedName>
        <fullName evidence="5 7">Histidine triad nucleotide-binding protein 1</fullName>
    </submittedName>
</protein>
<proteinExistence type="predicted"/>
<dbReference type="PRINTS" id="PR00332">
    <property type="entry name" value="HISTRIAD"/>
</dbReference>
<dbReference type="RefSeq" id="XP_025412976.1">
    <property type="nucleotide sequence ID" value="XM_025557191.1"/>
</dbReference>
<evidence type="ECO:0000256" key="1">
    <source>
        <dbReference type="PIRSR" id="PIRSR601310-1"/>
    </source>
</evidence>
<gene>
    <name evidence="5" type="primary">HINT1</name>
    <name evidence="7" type="synonym">LOC112685341</name>
    <name evidence="5" type="ORF">g.31072</name>
</gene>
<dbReference type="Gene3D" id="3.30.428.10">
    <property type="entry name" value="HIT-like"/>
    <property type="match status" value="1"/>
</dbReference>
<dbReference type="Proteomes" id="UP000694846">
    <property type="component" value="Unplaced"/>
</dbReference>
<organism evidence="5">
    <name type="scientific">Sipha flava</name>
    <name type="common">yellow sugarcane aphid</name>
    <dbReference type="NCBI Taxonomy" id="143950"/>
    <lineage>
        <taxon>Eukaryota</taxon>
        <taxon>Metazoa</taxon>
        <taxon>Ecdysozoa</taxon>
        <taxon>Arthropoda</taxon>
        <taxon>Hexapoda</taxon>
        <taxon>Insecta</taxon>
        <taxon>Pterygota</taxon>
        <taxon>Neoptera</taxon>
        <taxon>Paraneoptera</taxon>
        <taxon>Hemiptera</taxon>
        <taxon>Sternorrhyncha</taxon>
        <taxon>Aphidomorpha</taxon>
        <taxon>Aphidoidea</taxon>
        <taxon>Aphididae</taxon>
        <taxon>Sipha</taxon>
    </lineage>
</organism>
<reference evidence="5" key="1">
    <citation type="submission" date="2018-04" db="EMBL/GenBank/DDBJ databases">
        <title>Transcriptome assembly of Sipha flava.</title>
        <authorList>
            <person name="Scully E.D."/>
            <person name="Geib S.M."/>
            <person name="Palmer N.A."/>
            <person name="Koch K."/>
            <person name="Bradshaw J."/>
            <person name="Heng-Moss T."/>
            <person name="Sarath G."/>
        </authorList>
    </citation>
    <scope>NUCLEOTIDE SEQUENCE</scope>
</reference>
<reference evidence="7" key="2">
    <citation type="submission" date="2025-04" db="UniProtKB">
        <authorList>
            <consortium name="RefSeq"/>
        </authorList>
    </citation>
    <scope>IDENTIFICATION</scope>
    <source>
        <tissue evidence="7">Whole body</tissue>
    </source>
</reference>
<accession>A0A2S2QTN2</accession>
<dbReference type="OrthoDB" id="672793at2759"/>
<dbReference type="InterPro" id="IPR001310">
    <property type="entry name" value="Histidine_triad_HIT"/>
</dbReference>
<evidence type="ECO:0000256" key="3">
    <source>
        <dbReference type="PROSITE-ProRule" id="PRU00464"/>
    </source>
</evidence>
<dbReference type="InterPro" id="IPR019808">
    <property type="entry name" value="Histidine_triad_CS"/>
</dbReference>
<dbReference type="InterPro" id="IPR036265">
    <property type="entry name" value="HIT-like_sf"/>
</dbReference>
<dbReference type="PROSITE" id="PS00892">
    <property type="entry name" value="HIT_1"/>
    <property type="match status" value="1"/>
</dbReference>
<dbReference type="GO" id="GO:0003824">
    <property type="term" value="F:catalytic activity"/>
    <property type="evidence" value="ECO:0007669"/>
    <property type="project" value="InterPro"/>
</dbReference>
<evidence type="ECO:0000313" key="6">
    <source>
        <dbReference type="Proteomes" id="UP000694846"/>
    </source>
</evidence>
<keyword evidence="6" id="KW-1185">Reference proteome</keyword>
<dbReference type="AlphaFoldDB" id="A0A2S2QTN2"/>
<sequence length="165" mass="18626">MFTYSRKLLNFVSLIQIGNFSKCGYRTNTHNCFWISRFKMSDEVEKASTAFVGGDTIFGKILRKEIPCDFIYEDDRCVAFHDLNPQAPVHFLVIPRKPIEMLAAADDSDESLLGHLMLVASKVAKEQKLDSGFRLIVNNGKDGAQSVYHLHLHVLGGRQLLWPPG</sequence>
<evidence type="ECO:0000313" key="7">
    <source>
        <dbReference type="RefSeq" id="XP_025412976.1"/>
    </source>
</evidence>
<feature type="active site" description="Tele-AMP-histidine intermediate" evidence="1">
    <location>
        <position position="151"/>
    </location>
</feature>
<dbReference type="EMBL" id="GGMS01011934">
    <property type="protein sequence ID" value="MBY81137.1"/>
    <property type="molecule type" value="Transcribed_RNA"/>
</dbReference>
<feature type="domain" description="HIT" evidence="4">
    <location>
        <begin position="57"/>
        <end position="165"/>
    </location>
</feature>
<dbReference type="PANTHER" id="PTHR23089">
    <property type="entry name" value="HISTIDINE TRIAD HIT PROTEIN"/>
    <property type="match status" value="1"/>
</dbReference>
<evidence type="ECO:0000259" key="4">
    <source>
        <dbReference type="PROSITE" id="PS51084"/>
    </source>
</evidence>
<dbReference type="InterPro" id="IPR011146">
    <property type="entry name" value="HIT-like"/>
</dbReference>
<evidence type="ECO:0000313" key="5">
    <source>
        <dbReference type="EMBL" id="MBY81137.1"/>
    </source>
</evidence>
<dbReference type="Pfam" id="PF01230">
    <property type="entry name" value="HIT"/>
    <property type="match status" value="1"/>
</dbReference>
<dbReference type="PROSITE" id="PS51084">
    <property type="entry name" value="HIT_2"/>
    <property type="match status" value="1"/>
</dbReference>